<dbReference type="GO" id="GO:0003677">
    <property type="term" value="F:DNA binding"/>
    <property type="evidence" value="ECO:0007669"/>
    <property type="project" value="TreeGrafter"/>
</dbReference>
<gene>
    <name evidence="2" type="ORF">SISNIDRAFT_482082</name>
</gene>
<dbReference type="Proteomes" id="UP000076722">
    <property type="component" value="Unassembled WGS sequence"/>
</dbReference>
<evidence type="ECO:0000313" key="3">
    <source>
        <dbReference type="Proteomes" id="UP000076722"/>
    </source>
</evidence>
<dbReference type="Pfam" id="PF09729">
    <property type="entry name" value="Gti1_Pac2"/>
    <property type="match status" value="1"/>
</dbReference>
<feature type="region of interest" description="Disordered" evidence="1">
    <location>
        <begin position="198"/>
        <end position="263"/>
    </location>
</feature>
<dbReference type="PANTHER" id="PTHR28027">
    <property type="entry name" value="TRANSCRIPTIONAL REGULATOR MIT1"/>
    <property type="match status" value="1"/>
</dbReference>
<keyword evidence="3" id="KW-1185">Reference proteome</keyword>
<reference evidence="2 3" key="1">
    <citation type="journal article" date="2016" name="Mol. Biol. Evol.">
        <title>Comparative Genomics of Early-Diverging Mushroom-Forming Fungi Provides Insights into the Origins of Lignocellulose Decay Capabilities.</title>
        <authorList>
            <person name="Nagy L.G."/>
            <person name="Riley R."/>
            <person name="Tritt A."/>
            <person name="Adam C."/>
            <person name="Daum C."/>
            <person name="Floudas D."/>
            <person name="Sun H."/>
            <person name="Yadav J.S."/>
            <person name="Pangilinan J."/>
            <person name="Larsson K.H."/>
            <person name="Matsuura K."/>
            <person name="Barry K."/>
            <person name="Labutti K."/>
            <person name="Kuo R."/>
            <person name="Ohm R.A."/>
            <person name="Bhattacharya S.S."/>
            <person name="Shirouzu T."/>
            <person name="Yoshinaga Y."/>
            <person name="Martin F.M."/>
            <person name="Grigoriev I.V."/>
            <person name="Hibbett D.S."/>
        </authorList>
    </citation>
    <scope>NUCLEOTIDE SEQUENCE [LARGE SCALE GENOMIC DNA]</scope>
    <source>
        <strain evidence="2 3">HHB9708</strain>
    </source>
</reference>
<dbReference type="OrthoDB" id="5572844at2759"/>
<protein>
    <recommendedName>
        <fullName evidence="4">Gti1/Pac2 family-domain-containing protein</fullName>
    </recommendedName>
</protein>
<dbReference type="EMBL" id="KV419397">
    <property type="protein sequence ID" value="KZS97146.1"/>
    <property type="molecule type" value="Genomic_DNA"/>
</dbReference>
<sequence>MALAPQASRPTAQNLRIRTTNDAHRLFHAVYLNLLPIVIRRLDSTERTLIRSGDVHVWEERDPATEATGLGIERWTDGRLWGPSRVRDGFLFYHEKEREPDTVEYPPRYARMLRTRQSSVDTLSDSTPEIHIYNAHSSTTVDSRPDKLVKQTYSVLVHVPHPHAPNSSITRKWHMTAYFAPVMLTELKTIDDMPTVSSIVPPHGMYEPARSVRARPTRRGTTSSSSAPSIPPSPPSSHSPISPYEFSNGSRSPSQSGYPYYTPFPHQPSVIPSQALNQLPPIIMPSTRAPAHHLSSPLSPDPRMSAQNLLAPLDYLESLRSQNPQTIRDARRPVDEQAVRAFV</sequence>
<proteinExistence type="predicted"/>
<evidence type="ECO:0000256" key="1">
    <source>
        <dbReference type="SAM" id="MobiDB-lite"/>
    </source>
</evidence>
<feature type="compositionally biased region" description="Polar residues" evidence="1">
    <location>
        <begin position="245"/>
        <end position="257"/>
    </location>
</feature>
<evidence type="ECO:0008006" key="4">
    <source>
        <dbReference type="Google" id="ProtNLM"/>
    </source>
</evidence>
<dbReference type="PANTHER" id="PTHR28027:SF2">
    <property type="entry name" value="TRANSCRIPTIONAL REGULATOR MIT1"/>
    <property type="match status" value="1"/>
</dbReference>
<evidence type="ECO:0000313" key="2">
    <source>
        <dbReference type="EMBL" id="KZS97146.1"/>
    </source>
</evidence>
<dbReference type="InterPro" id="IPR018608">
    <property type="entry name" value="Gti1/Pac2"/>
</dbReference>
<dbReference type="AlphaFoldDB" id="A0A164YQQ8"/>
<organism evidence="2 3">
    <name type="scientific">Sistotremastrum niveocremeum HHB9708</name>
    <dbReference type="NCBI Taxonomy" id="1314777"/>
    <lineage>
        <taxon>Eukaryota</taxon>
        <taxon>Fungi</taxon>
        <taxon>Dikarya</taxon>
        <taxon>Basidiomycota</taxon>
        <taxon>Agaricomycotina</taxon>
        <taxon>Agaricomycetes</taxon>
        <taxon>Sistotremastrales</taxon>
        <taxon>Sistotremastraceae</taxon>
        <taxon>Sertulicium</taxon>
        <taxon>Sertulicium niveocremeum</taxon>
    </lineage>
</organism>
<name>A0A164YQQ8_9AGAM</name>
<accession>A0A164YQQ8</accession>